<name>A0ACC0K9S2_CHOFU</name>
<reference evidence="1 2" key="1">
    <citation type="journal article" date="2022" name="Genome Biol. Evol.">
        <title>The Spruce Budworm Genome: Reconstructing the Evolutionary History of Antifreeze Proteins.</title>
        <authorList>
            <person name="Beliveau C."/>
            <person name="Gagne P."/>
            <person name="Picq S."/>
            <person name="Vernygora O."/>
            <person name="Keeling C.I."/>
            <person name="Pinkney K."/>
            <person name="Doucet D."/>
            <person name="Wen F."/>
            <person name="Johnston J.S."/>
            <person name="Maaroufi H."/>
            <person name="Boyle B."/>
            <person name="Laroche J."/>
            <person name="Dewar K."/>
            <person name="Juretic N."/>
            <person name="Blackburn G."/>
            <person name="Nisole A."/>
            <person name="Brunet B."/>
            <person name="Brandao M."/>
            <person name="Lumley L."/>
            <person name="Duan J."/>
            <person name="Quan G."/>
            <person name="Lucarotti C.J."/>
            <person name="Roe A.D."/>
            <person name="Sperling F.A.H."/>
            <person name="Levesque R.C."/>
            <person name="Cusson M."/>
        </authorList>
    </citation>
    <scope>NUCLEOTIDE SEQUENCE [LARGE SCALE GENOMIC DNA]</scope>
    <source>
        <strain evidence="1">Glfc:IPQL:Cfum</strain>
    </source>
</reference>
<accession>A0ACC0K9S2</accession>
<comment type="caution">
    <text evidence="1">The sequence shown here is derived from an EMBL/GenBank/DDBJ whole genome shotgun (WGS) entry which is preliminary data.</text>
</comment>
<gene>
    <name evidence="1" type="ORF">MSG28_013850</name>
</gene>
<evidence type="ECO:0000313" key="1">
    <source>
        <dbReference type="EMBL" id="KAI8432962.1"/>
    </source>
</evidence>
<dbReference type="EMBL" id="CM046124">
    <property type="protein sequence ID" value="KAI8432962.1"/>
    <property type="molecule type" value="Genomic_DNA"/>
</dbReference>
<keyword evidence="2" id="KW-1185">Reference proteome</keyword>
<protein>
    <submittedName>
        <fullName evidence="1">Uncharacterized protein</fullName>
    </submittedName>
</protein>
<evidence type="ECO:0000313" key="2">
    <source>
        <dbReference type="Proteomes" id="UP001064048"/>
    </source>
</evidence>
<proteinExistence type="predicted"/>
<organism evidence="1 2">
    <name type="scientific">Choristoneura fumiferana</name>
    <name type="common">Spruce budworm moth</name>
    <name type="synonym">Archips fumiferana</name>
    <dbReference type="NCBI Taxonomy" id="7141"/>
    <lineage>
        <taxon>Eukaryota</taxon>
        <taxon>Metazoa</taxon>
        <taxon>Ecdysozoa</taxon>
        <taxon>Arthropoda</taxon>
        <taxon>Hexapoda</taxon>
        <taxon>Insecta</taxon>
        <taxon>Pterygota</taxon>
        <taxon>Neoptera</taxon>
        <taxon>Endopterygota</taxon>
        <taxon>Lepidoptera</taxon>
        <taxon>Glossata</taxon>
        <taxon>Ditrysia</taxon>
        <taxon>Tortricoidea</taxon>
        <taxon>Tortricidae</taxon>
        <taxon>Tortricinae</taxon>
        <taxon>Choristoneura</taxon>
    </lineage>
</organism>
<sequence length="244" mass="27079">MRRMVALVVVFFTPWLAALAARAGAPLYFEFREARRLFREAWAAREGAAPAPARAARGDFLDYLRQLKEGPQNPLFGACPLILSDGNIDIVSQKTVLVPAMGLPQKMSRVRSRAARIRQTPAILVMSFEFSGDNLLYQAGMFFSGFESSAAAATFLLRALARRPPLAARARDEVRRAVRDAGGWGARALEAMPLLARCLKEALRMHPPVATLDRRATTDYQRVRARITSGSPLQDSSWDESLQY</sequence>
<dbReference type="Proteomes" id="UP001064048">
    <property type="component" value="Chromosome 24"/>
</dbReference>